<accession>A0A9P5YST1</accession>
<dbReference type="Proteomes" id="UP000807469">
    <property type="component" value="Unassembled WGS sequence"/>
</dbReference>
<dbReference type="EMBL" id="MU155361">
    <property type="protein sequence ID" value="KAF9474799.1"/>
    <property type="molecule type" value="Genomic_DNA"/>
</dbReference>
<comment type="caution">
    <text evidence="1">The sequence shown here is derived from an EMBL/GenBank/DDBJ whole genome shotgun (WGS) entry which is preliminary data.</text>
</comment>
<sequence>MLAPTTPTIYHGDEDSMKFIKYVTQCKRFCAEAALPPSAQIPRCADYLQGKAYKYYSTMVAMDEDKLTLTGFFQGLYNYCFPPDFHLKQRRKLETLMQGSMTVKEFAAELNLLYRIVGASTPEQRVDRLWNGLHSELQTALWKEGLDYRQSTWDEV</sequence>
<gene>
    <name evidence="1" type="ORF">BDN70DRAFT_771205</name>
</gene>
<evidence type="ECO:0000313" key="1">
    <source>
        <dbReference type="EMBL" id="KAF9474799.1"/>
    </source>
</evidence>
<name>A0A9P5YST1_9AGAR</name>
<protein>
    <recommendedName>
        <fullName evidence="3">Retrotransposon gag domain-containing protein</fullName>
    </recommendedName>
</protein>
<organism evidence="1 2">
    <name type="scientific">Pholiota conissans</name>
    <dbReference type="NCBI Taxonomy" id="109636"/>
    <lineage>
        <taxon>Eukaryota</taxon>
        <taxon>Fungi</taxon>
        <taxon>Dikarya</taxon>
        <taxon>Basidiomycota</taxon>
        <taxon>Agaricomycotina</taxon>
        <taxon>Agaricomycetes</taxon>
        <taxon>Agaricomycetidae</taxon>
        <taxon>Agaricales</taxon>
        <taxon>Agaricineae</taxon>
        <taxon>Strophariaceae</taxon>
        <taxon>Pholiota</taxon>
    </lineage>
</organism>
<reference evidence="1" key="1">
    <citation type="submission" date="2020-11" db="EMBL/GenBank/DDBJ databases">
        <authorList>
            <consortium name="DOE Joint Genome Institute"/>
            <person name="Ahrendt S."/>
            <person name="Riley R."/>
            <person name="Andreopoulos W."/>
            <person name="Labutti K."/>
            <person name="Pangilinan J."/>
            <person name="Ruiz-Duenas F.J."/>
            <person name="Barrasa J.M."/>
            <person name="Sanchez-Garcia M."/>
            <person name="Camarero S."/>
            <person name="Miyauchi S."/>
            <person name="Serrano A."/>
            <person name="Linde D."/>
            <person name="Babiker R."/>
            <person name="Drula E."/>
            <person name="Ayuso-Fernandez I."/>
            <person name="Pacheco R."/>
            <person name="Padilla G."/>
            <person name="Ferreira P."/>
            <person name="Barriuso J."/>
            <person name="Kellner H."/>
            <person name="Castanera R."/>
            <person name="Alfaro M."/>
            <person name="Ramirez L."/>
            <person name="Pisabarro A.G."/>
            <person name="Kuo A."/>
            <person name="Tritt A."/>
            <person name="Lipzen A."/>
            <person name="He G."/>
            <person name="Yan M."/>
            <person name="Ng V."/>
            <person name="Cullen D."/>
            <person name="Martin F."/>
            <person name="Rosso M.-N."/>
            <person name="Henrissat B."/>
            <person name="Hibbett D."/>
            <person name="Martinez A.T."/>
            <person name="Grigoriev I.V."/>
        </authorList>
    </citation>
    <scope>NUCLEOTIDE SEQUENCE</scope>
    <source>
        <strain evidence="1">CIRM-BRFM 674</strain>
    </source>
</reference>
<evidence type="ECO:0000313" key="2">
    <source>
        <dbReference type="Proteomes" id="UP000807469"/>
    </source>
</evidence>
<keyword evidence="2" id="KW-1185">Reference proteome</keyword>
<evidence type="ECO:0008006" key="3">
    <source>
        <dbReference type="Google" id="ProtNLM"/>
    </source>
</evidence>
<dbReference type="OrthoDB" id="3205788at2759"/>
<proteinExistence type="predicted"/>
<feature type="non-terminal residue" evidence="1">
    <location>
        <position position="156"/>
    </location>
</feature>
<dbReference type="AlphaFoldDB" id="A0A9P5YST1"/>